<gene>
    <name evidence="2" type="ORF">Ahy_A05g021768</name>
</gene>
<feature type="transmembrane region" description="Helical" evidence="1">
    <location>
        <begin position="25"/>
        <end position="44"/>
    </location>
</feature>
<keyword evidence="1" id="KW-1133">Transmembrane helix</keyword>
<dbReference type="AlphaFoldDB" id="A0A445CYD3"/>
<dbReference type="Proteomes" id="UP000289738">
    <property type="component" value="Chromosome A05"/>
</dbReference>
<name>A0A445CYD3_ARAHY</name>
<keyword evidence="1" id="KW-0472">Membrane</keyword>
<organism evidence="2 3">
    <name type="scientific">Arachis hypogaea</name>
    <name type="common">Peanut</name>
    <dbReference type="NCBI Taxonomy" id="3818"/>
    <lineage>
        <taxon>Eukaryota</taxon>
        <taxon>Viridiplantae</taxon>
        <taxon>Streptophyta</taxon>
        <taxon>Embryophyta</taxon>
        <taxon>Tracheophyta</taxon>
        <taxon>Spermatophyta</taxon>
        <taxon>Magnoliopsida</taxon>
        <taxon>eudicotyledons</taxon>
        <taxon>Gunneridae</taxon>
        <taxon>Pentapetalae</taxon>
        <taxon>rosids</taxon>
        <taxon>fabids</taxon>
        <taxon>Fabales</taxon>
        <taxon>Fabaceae</taxon>
        <taxon>Papilionoideae</taxon>
        <taxon>50 kb inversion clade</taxon>
        <taxon>dalbergioids sensu lato</taxon>
        <taxon>Dalbergieae</taxon>
        <taxon>Pterocarpus clade</taxon>
        <taxon>Arachis</taxon>
    </lineage>
</organism>
<dbReference type="EMBL" id="SDMP01000005">
    <property type="protein sequence ID" value="RYR55946.1"/>
    <property type="molecule type" value="Genomic_DNA"/>
</dbReference>
<keyword evidence="3" id="KW-1185">Reference proteome</keyword>
<evidence type="ECO:0000313" key="3">
    <source>
        <dbReference type="Proteomes" id="UP000289738"/>
    </source>
</evidence>
<accession>A0A445CYD3</accession>
<proteinExistence type="predicted"/>
<reference evidence="2 3" key="1">
    <citation type="submission" date="2019-01" db="EMBL/GenBank/DDBJ databases">
        <title>Sequencing of cultivated peanut Arachis hypogaea provides insights into genome evolution and oil improvement.</title>
        <authorList>
            <person name="Chen X."/>
        </authorList>
    </citation>
    <scope>NUCLEOTIDE SEQUENCE [LARGE SCALE GENOMIC DNA]</scope>
    <source>
        <strain evidence="3">cv. Fuhuasheng</strain>
        <tissue evidence="2">Leaves</tissue>
    </source>
</reference>
<keyword evidence="1" id="KW-0812">Transmembrane</keyword>
<comment type="caution">
    <text evidence="2">The sequence shown here is derived from an EMBL/GenBank/DDBJ whole genome shotgun (WGS) entry which is preliminary data.</text>
</comment>
<sequence length="74" mass="7963">MQFPILSLLTKPVSSASTLTPIFQTSLICFAFVIWSVQSGIAIVGTPKHIASNVEFQPQCVRKHPTASCVNTSS</sequence>
<evidence type="ECO:0000256" key="1">
    <source>
        <dbReference type="SAM" id="Phobius"/>
    </source>
</evidence>
<protein>
    <submittedName>
        <fullName evidence="2">Uncharacterized protein</fullName>
    </submittedName>
</protein>
<evidence type="ECO:0000313" key="2">
    <source>
        <dbReference type="EMBL" id="RYR55946.1"/>
    </source>
</evidence>